<dbReference type="EC" id="2.3.2.2" evidence="11"/>
<keyword evidence="12" id="KW-0732">Signal</keyword>
<comment type="subunit">
    <text evidence="11">This enzyme consists of two polypeptide chains, which are synthesized in precursor form from a single polypeptide.</text>
</comment>
<reference evidence="16 17" key="2">
    <citation type="journal article" date="2015" name="MBio">
        <title>Genome-Resolved Metagenomic Analysis Reveals Roles for Candidate Phyla and Other Microbial Community Members in Biogeochemical Transformations in Oil Reservoirs.</title>
        <authorList>
            <person name="Hu P."/>
            <person name="Tom L."/>
            <person name="Singh A."/>
            <person name="Thomas B.C."/>
            <person name="Baker B.J."/>
            <person name="Piceno Y.M."/>
            <person name="Andersen G.L."/>
            <person name="Banfield J.F."/>
        </authorList>
    </citation>
    <scope>NUCLEOTIDE SEQUENCE [LARGE SCALE GENOMIC DNA]</scope>
</reference>
<evidence type="ECO:0000313" key="14">
    <source>
        <dbReference type="EMBL" id="KUK68362.1"/>
    </source>
</evidence>
<dbReference type="PATRIC" id="fig|1236046.5.peg.1288"/>
<dbReference type="Proteomes" id="UP000264215">
    <property type="component" value="Unassembled WGS sequence"/>
</dbReference>
<keyword evidence="4 11" id="KW-0808">Transferase</keyword>
<dbReference type="InterPro" id="IPR029055">
    <property type="entry name" value="Ntn_hydrolases_N"/>
</dbReference>
<feature type="binding site" evidence="10">
    <location>
        <begin position="455"/>
        <end position="456"/>
    </location>
    <ligand>
        <name>L-glutamate</name>
        <dbReference type="ChEBI" id="CHEBI:29985"/>
    </ligand>
</feature>
<dbReference type="InterPro" id="IPR000101">
    <property type="entry name" value="GGT_peptidase"/>
</dbReference>
<name>A0A117LUM1_9BACT</name>
<keyword evidence="7 11" id="KW-0012">Acyltransferase</keyword>
<evidence type="ECO:0000256" key="5">
    <source>
        <dbReference type="ARBA" id="ARBA00022801"/>
    </source>
</evidence>
<evidence type="ECO:0000313" key="15">
    <source>
        <dbReference type="EMBL" id="KUK90955.1"/>
    </source>
</evidence>
<evidence type="ECO:0000313" key="16">
    <source>
        <dbReference type="Proteomes" id="UP000054260"/>
    </source>
</evidence>
<comment type="pathway">
    <text evidence="11">Sulfur metabolism; glutathione metabolism.</text>
</comment>
<comment type="similarity">
    <text evidence="3 11">Belongs to the gamma-glutamyltransferase family.</text>
</comment>
<reference evidence="13 18" key="3">
    <citation type="journal article" date="2018" name="Nat. Biotechnol.">
        <title>A standardized bacterial taxonomy based on genome phylogeny substantially revises the tree of life.</title>
        <authorList>
            <person name="Parks D.H."/>
            <person name="Chuvochina M."/>
            <person name="Waite D.W."/>
            <person name="Rinke C."/>
            <person name="Skarshewski A."/>
            <person name="Chaumeil P.A."/>
            <person name="Hugenholtz P."/>
        </authorList>
    </citation>
    <scope>NUCLEOTIDE SEQUENCE [LARGE SCALE GENOMIC DNA]</scope>
    <source>
        <strain evidence="13">UBA9905</strain>
    </source>
</reference>
<evidence type="ECO:0000256" key="11">
    <source>
        <dbReference type="RuleBase" id="RU368036"/>
    </source>
</evidence>
<evidence type="ECO:0000313" key="18">
    <source>
        <dbReference type="Proteomes" id="UP000264215"/>
    </source>
</evidence>
<dbReference type="Gene3D" id="1.10.246.130">
    <property type="match status" value="1"/>
</dbReference>
<reference evidence="14" key="1">
    <citation type="journal article" date="2015" name="MBio">
        <title>Genome-resolved metagenomic analysis reveals roles for candidate phyla and other microbial community members in biogeochemical transformations in oil reservoirs.</title>
        <authorList>
            <person name="Hu P."/>
            <person name="Tom L."/>
            <person name="Singh A."/>
            <person name="Thomas B.C."/>
            <person name="Baker B.J."/>
            <person name="Piceno Y.M."/>
            <person name="Andersen G.L."/>
            <person name="Banfield J.F."/>
        </authorList>
    </citation>
    <scope>NUCLEOTIDE SEQUENCE [LARGE SCALE GENOMIC DNA]</scope>
    <source>
        <strain evidence="14">46_47</strain>
        <strain evidence="15">46_70</strain>
    </source>
</reference>
<dbReference type="InterPro" id="IPR043138">
    <property type="entry name" value="GGT_lsub"/>
</dbReference>
<dbReference type="Gene3D" id="3.60.20.40">
    <property type="match status" value="1"/>
</dbReference>
<keyword evidence="6 11" id="KW-0865">Zymogen</keyword>
<evidence type="ECO:0000256" key="1">
    <source>
        <dbReference type="ARBA" id="ARBA00001049"/>
    </source>
</evidence>
<dbReference type="UniPathway" id="UPA00204"/>
<evidence type="ECO:0000256" key="7">
    <source>
        <dbReference type="ARBA" id="ARBA00023315"/>
    </source>
</evidence>
<evidence type="ECO:0000256" key="6">
    <source>
        <dbReference type="ARBA" id="ARBA00023145"/>
    </source>
</evidence>
<dbReference type="NCBIfam" id="TIGR00066">
    <property type="entry name" value="g_glut_trans"/>
    <property type="match status" value="1"/>
</dbReference>
<dbReference type="Pfam" id="PF01019">
    <property type="entry name" value="G_glu_transpept"/>
    <property type="match status" value="1"/>
</dbReference>
<feature type="signal peptide" evidence="12">
    <location>
        <begin position="1"/>
        <end position="20"/>
    </location>
</feature>
<dbReference type="PANTHER" id="PTHR43199">
    <property type="entry name" value="GLUTATHIONE HYDROLASE"/>
    <property type="match status" value="1"/>
</dbReference>
<comment type="catalytic activity">
    <reaction evidence="8 11">
        <text>an N-terminal (5-L-glutamyl)-[peptide] + an alpha-amino acid = 5-L-glutamyl amino acid + an N-terminal L-alpha-aminoacyl-[peptide]</text>
        <dbReference type="Rhea" id="RHEA:23904"/>
        <dbReference type="Rhea" id="RHEA-COMP:9780"/>
        <dbReference type="Rhea" id="RHEA-COMP:9795"/>
        <dbReference type="ChEBI" id="CHEBI:77644"/>
        <dbReference type="ChEBI" id="CHEBI:78597"/>
        <dbReference type="ChEBI" id="CHEBI:78599"/>
        <dbReference type="ChEBI" id="CHEBI:78608"/>
        <dbReference type="EC" id="2.3.2.2"/>
    </reaction>
</comment>
<dbReference type="GO" id="GO:0036374">
    <property type="term" value="F:glutathione hydrolase activity"/>
    <property type="evidence" value="ECO:0007669"/>
    <property type="project" value="UniProtKB-UniRule"/>
</dbReference>
<dbReference type="EMBL" id="LGGW01000014">
    <property type="protein sequence ID" value="KUK90955.1"/>
    <property type="molecule type" value="Genomic_DNA"/>
</dbReference>
<organism evidence="14 16">
    <name type="scientific">Mesotoga infera</name>
    <dbReference type="NCBI Taxonomy" id="1236046"/>
    <lineage>
        <taxon>Bacteria</taxon>
        <taxon>Thermotogati</taxon>
        <taxon>Thermotogota</taxon>
        <taxon>Thermotogae</taxon>
        <taxon>Kosmotogales</taxon>
        <taxon>Kosmotogaceae</taxon>
        <taxon>Mesotoga</taxon>
    </lineage>
</organism>
<dbReference type="EMBL" id="LGGH01000018">
    <property type="protein sequence ID" value="KUK68362.1"/>
    <property type="molecule type" value="Genomic_DNA"/>
</dbReference>
<evidence type="ECO:0000313" key="17">
    <source>
        <dbReference type="Proteomes" id="UP000055014"/>
    </source>
</evidence>
<sequence length="579" mass="63197">MKKVVLLVTLIAFAFTASFATVTAPTVASSNGMVAAVNNYAAEVGAKILEMGGNAVDAAIAVSFALGVVEPYASGLGGEGYAVITMADGSKFAIDFRSAAPMAASYDALSELGLTISKANYTPRGACVPGVLAGIKEAWLLGATLPLADLIQPAIDLARNGFIVDETFAKTTSDKYELVLENGFDFLNEGFVWEVGSVFTNPQLVETLERIKEEGIDTFYTGSLADEIEEFMIENNGFMRKSDLEMYSAIVREPLHGTYRGYDLYVPHPPVSGPQFIAVLNTLENYNLPAMSWDDPLAVHIIQQALVLGDVDRRAYISDPEFYDLPYEAFMSKEYAKTRFMAIDLSQAFDPASYYDYQGNAYPFADGRSYEEVLLEALESVAANESGMEESPSTTHFSIVDKDGNAVAWTQTISSFFGTSVYFKGFFFNNEMANFASSYREGDVINLTGGMRPRTTICPTIIQKDGKVRWVIGTPGGGRIISTMVQLAVDLIDFNMPVDQAIRTPKFVGYTTYKDLRIEEGYPQTTLDFLEKVLGHQLNVYSYPDLFFGGPNLVSVEENGLMIGAGSIRRLGSASAPEF</sequence>
<evidence type="ECO:0000256" key="12">
    <source>
        <dbReference type="SAM" id="SignalP"/>
    </source>
</evidence>
<dbReference type="InterPro" id="IPR043137">
    <property type="entry name" value="GGT_ssub_C"/>
</dbReference>
<dbReference type="GO" id="GO:0006750">
    <property type="term" value="P:glutathione biosynthetic process"/>
    <property type="evidence" value="ECO:0007669"/>
    <property type="project" value="UniProtKB-KW"/>
</dbReference>
<gene>
    <name evidence="13" type="primary">ggt</name>
    <name evidence="13" type="ORF">DIT26_00775</name>
    <name evidence="14" type="ORF">XD86_0233</name>
    <name evidence="15" type="ORF">XE02_0291</name>
</gene>
<feature type="chain" id="PRO_5014244402" description="Glutathione hydrolase proenzyme" evidence="12">
    <location>
        <begin position="21"/>
        <end position="579"/>
    </location>
</feature>
<feature type="binding site" evidence="10">
    <location>
        <position position="477"/>
    </location>
    <ligand>
        <name>L-glutamate</name>
        <dbReference type="ChEBI" id="CHEBI:29985"/>
    </ligand>
</feature>
<protein>
    <recommendedName>
        <fullName evidence="11">Glutathione hydrolase proenzyme</fullName>
        <ecNumber evidence="11">2.3.2.2</ecNumber>
        <ecNumber evidence="11">3.4.19.13</ecNumber>
    </recommendedName>
    <component>
        <recommendedName>
            <fullName evidence="11">Glutathione hydrolase large chain</fullName>
        </recommendedName>
    </component>
    <component>
        <recommendedName>
            <fullName evidence="11">Glutathione hydrolase small chain</fullName>
        </recommendedName>
    </component>
</protein>
<keyword evidence="11" id="KW-0317">Glutathione biosynthesis</keyword>
<proteinExistence type="inferred from homology"/>
<keyword evidence="5 11" id="KW-0378">Hydrolase</keyword>
<dbReference type="InterPro" id="IPR051792">
    <property type="entry name" value="GGT_bact"/>
</dbReference>
<evidence type="ECO:0000313" key="13">
    <source>
        <dbReference type="EMBL" id="HCO69116.1"/>
    </source>
</evidence>
<dbReference type="PANTHER" id="PTHR43199:SF1">
    <property type="entry name" value="GLUTATHIONE HYDROLASE PROENZYME"/>
    <property type="match status" value="1"/>
</dbReference>
<dbReference type="GO" id="GO:0006751">
    <property type="term" value="P:glutathione catabolic process"/>
    <property type="evidence" value="ECO:0007669"/>
    <property type="project" value="UniProtKB-UniRule"/>
</dbReference>
<evidence type="ECO:0000256" key="8">
    <source>
        <dbReference type="ARBA" id="ARBA00047417"/>
    </source>
</evidence>
<dbReference type="GO" id="GO:0103068">
    <property type="term" value="F:leukotriene C4 gamma-glutamyl transferase activity"/>
    <property type="evidence" value="ECO:0007669"/>
    <property type="project" value="UniProtKB-EC"/>
</dbReference>
<dbReference type="EMBL" id="DQBS01000018">
    <property type="protein sequence ID" value="HCO69116.1"/>
    <property type="molecule type" value="Genomic_DNA"/>
</dbReference>
<comment type="caution">
    <text evidence="14">The sequence shown here is derived from an EMBL/GenBank/DDBJ whole genome shotgun (WGS) entry which is preliminary data.</text>
</comment>
<evidence type="ECO:0000256" key="4">
    <source>
        <dbReference type="ARBA" id="ARBA00022679"/>
    </source>
</evidence>
<comment type="catalytic activity">
    <reaction evidence="1 11">
        <text>an S-substituted glutathione + H2O = an S-substituted L-cysteinylglycine + L-glutamate</text>
        <dbReference type="Rhea" id="RHEA:59468"/>
        <dbReference type="ChEBI" id="CHEBI:15377"/>
        <dbReference type="ChEBI" id="CHEBI:29985"/>
        <dbReference type="ChEBI" id="CHEBI:90779"/>
        <dbReference type="ChEBI" id="CHEBI:143103"/>
        <dbReference type="EC" id="3.4.19.13"/>
    </reaction>
</comment>
<dbReference type="PRINTS" id="PR01210">
    <property type="entry name" value="GGTRANSPTASE"/>
</dbReference>
<dbReference type="Proteomes" id="UP000055014">
    <property type="component" value="Unassembled WGS sequence"/>
</dbReference>
<accession>A0A117LUM1</accession>
<evidence type="ECO:0000256" key="9">
    <source>
        <dbReference type="PIRSR" id="PIRSR600101-1"/>
    </source>
</evidence>
<evidence type="ECO:0000256" key="10">
    <source>
        <dbReference type="PIRSR" id="PIRSR600101-2"/>
    </source>
</evidence>
<dbReference type="EC" id="3.4.19.13" evidence="11"/>
<comment type="catalytic activity">
    <reaction evidence="2 11">
        <text>glutathione + H2O = L-cysteinylglycine + L-glutamate</text>
        <dbReference type="Rhea" id="RHEA:28807"/>
        <dbReference type="ChEBI" id="CHEBI:15377"/>
        <dbReference type="ChEBI" id="CHEBI:29985"/>
        <dbReference type="ChEBI" id="CHEBI:57925"/>
        <dbReference type="ChEBI" id="CHEBI:61694"/>
        <dbReference type="EC" id="3.4.19.13"/>
    </reaction>
</comment>
<dbReference type="SUPFAM" id="SSF56235">
    <property type="entry name" value="N-terminal nucleophile aminohydrolases (Ntn hydrolases)"/>
    <property type="match status" value="1"/>
</dbReference>
<feature type="active site" description="Nucleophile" evidence="9">
    <location>
        <position position="394"/>
    </location>
</feature>
<dbReference type="AlphaFoldDB" id="A0A117LUM1"/>
<evidence type="ECO:0000256" key="2">
    <source>
        <dbReference type="ARBA" id="ARBA00001089"/>
    </source>
</evidence>
<dbReference type="Proteomes" id="UP000054260">
    <property type="component" value="Unassembled WGS sequence"/>
</dbReference>
<feature type="binding site" evidence="10">
    <location>
        <position position="97"/>
    </location>
    <ligand>
        <name>L-glutamate</name>
        <dbReference type="ChEBI" id="CHEBI:29985"/>
    </ligand>
</feature>
<evidence type="ECO:0000256" key="3">
    <source>
        <dbReference type="ARBA" id="ARBA00009381"/>
    </source>
</evidence>
<comment type="PTM">
    <text evidence="11">Cleaved by autocatalysis into a large and a small subunit.</text>
</comment>